<feature type="transmembrane region" description="Helical" evidence="1">
    <location>
        <begin position="102"/>
        <end position="123"/>
    </location>
</feature>
<feature type="transmembrane region" description="Helical" evidence="1">
    <location>
        <begin position="77"/>
        <end position="96"/>
    </location>
</feature>
<proteinExistence type="predicted"/>
<dbReference type="Proteomes" id="UP000266292">
    <property type="component" value="Chromosome"/>
</dbReference>
<evidence type="ECO:0000313" key="5">
    <source>
        <dbReference type="Proteomes" id="UP000266292"/>
    </source>
</evidence>
<organism evidence="4 5">
    <name type="scientific">Pontibacter actiniarum</name>
    <dbReference type="NCBI Taxonomy" id="323450"/>
    <lineage>
        <taxon>Bacteria</taxon>
        <taxon>Pseudomonadati</taxon>
        <taxon>Bacteroidota</taxon>
        <taxon>Cytophagia</taxon>
        <taxon>Cytophagales</taxon>
        <taxon>Hymenobacteraceae</taxon>
        <taxon>Pontibacter</taxon>
    </lineage>
</organism>
<dbReference type="STRING" id="709015.GCA_000472485_00872"/>
<name>A0A1X9YPC2_9BACT</name>
<keyword evidence="1" id="KW-0472">Membrane</keyword>
<dbReference type="KEGG" id="pact:CA264_04385"/>
<feature type="domain" description="DUF4126" evidence="3">
    <location>
        <begin position="8"/>
        <end position="153"/>
    </location>
</feature>
<protein>
    <recommendedName>
        <fullName evidence="3">DUF4126 domain-containing protein</fullName>
    </recommendedName>
</protein>
<keyword evidence="5" id="KW-1185">Reference proteome</keyword>
<gene>
    <name evidence="4" type="ORF">CA264_04385</name>
</gene>
<evidence type="ECO:0000259" key="3">
    <source>
        <dbReference type="Pfam" id="PF13548"/>
    </source>
</evidence>
<keyword evidence="2" id="KW-0732">Signal</keyword>
<feature type="signal peptide" evidence="2">
    <location>
        <begin position="1"/>
        <end position="21"/>
    </location>
</feature>
<evidence type="ECO:0000256" key="2">
    <source>
        <dbReference type="SAM" id="SignalP"/>
    </source>
</evidence>
<evidence type="ECO:0000256" key="1">
    <source>
        <dbReference type="SAM" id="Phobius"/>
    </source>
</evidence>
<keyword evidence="1" id="KW-1133">Transmembrane helix</keyword>
<dbReference type="RefSeq" id="WP_025604936.1">
    <property type="nucleotide sequence ID" value="NZ_CP021235.1"/>
</dbReference>
<dbReference type="Pfam" id="PF13548">
    <property type="entry name" value="DUF4126"/>
    <property type="match status" value="1"/>
</dbReference>
<dbReference type="EMBL" id="CP021235">
    <property type="protein sequence ID" value="ARS34738.1"/>
    <property type="molecule type" value="Genomic_DNA"/>
</dbReference>
<dbReference type="InterPro" id="IPR025196">
    <property type="entry name" value="DUF4126"/>
</dbReference>
<keyword evidence="1" id="KW-0812">Transmembrane</keyword>
<feature type="chain" id="PRO_5011008578" description="DUF4126 domain-containing protein" evidence="2">
    <location>
        <begin position="22"/>
        <end position="156"/>
    </location>
</feature>
<dbReference type="AlphaFoldDB" id="A0A1X9YPC2"/>
<reference evidence="5" key="1">
    <citation type="submission" date="2017-05" db="EMBL/GenBank/DDBJ databases">
        <authorList>
            <person name="Ray J."/>
            <person name="Price M."/>
            <person name="Deutschbauer A."/>
        </authorList>
    </citation>
    <scope>NUCLEOTIDE SEQUENCE [LARGE SCALE GENOMIC DNA]</scope>
    <source>
        <strain evidence="5">DSM 19842</strain>
    </source>
</reference>
<accession>A0A1X9YPC2</accession>
<sequence length="156" mass="16311">MKKVLYKTLAMGALSGMRSMATPALLSRALCENGAEGLARTPLWFLQHKTVANVLSGLAATELLGDKVPNVPDRIRLPSLLFRTASGALVGAALYLNNHRKPAKGAAVGAAAAFAATYASFYLRKKLGEKTSIADPVIGSIEDALVLSSGITAARM</sequence>
<evidence type="ECO:0000313" key="4">
    <source>
        <dbReference type="EMBL" id="ARS34738.1"/>
    </source>
</evidence>
<dbReference type="OrthoDB" id="9812409at2"/>